<dbReference type="EMBL" id="KZ819607">
    <property type="protein sequence ID" value="PWN31580.1"/>
    <property type="molecule type" value="Genomic_DNA"/>
</dbReference>
<protein>
    <submittedName>
        <fullName evidence="2">Uncharacterized protein</fullName>
    </submittedName>
</protein>
<keyword evidence="1" id="KW-0732">Signal</keyword>
<dbReference type="InParanoid" id="A0A316V243"/>
<name>A0A316V243_9BASI</name>
<accession>A0A316V243</accession>
<evidence type="ECO:0000313" key="2">
    <source>
        <dbReference type="EMBL" id="PWN31580.1"/>
    </source>
</evidence>
<dbReference type="Proteomes" id="UP000245771">
    <property type="component" value="Unassembled WGS sequence"/>
</dbReference>
<dbReference type="AlphaFoldDB" id="A0A316V243"/>
<keyword evidence="3" id="KW-1185">Reference proteome</keyword>
<evidence type="ECO:0000313" key="3">
    <source>
        <dbReference type="Proteomes" id="UP000245771"/>
    </source>
</evidence>
<dbReference type="RefSeq" id="XP_025351882.1">
    <property type="nucleotide sequence ID" value="XM_025501202.1"/>
</dbReference>
<proteinExistence type="predicted"/>
<sequence length="218" mass="25132">MTMRMSAAILFIFFILNASNAVKNGESQKNPDLSHLREQANSEGGVDLSLGIGKVSNQHEKHINPAHSIRPAQPRPVREFDMRTKEFKQLQKNYPDIDFRSEKQKANQIYQQAHKKEQLSTLNQVEYAKVQSKILKSKKESRERRLQKLGYGYGLSGEIGKLRKKEKDEGKLSVNDAARLSQLRQKNSDRVFNARQKLRLRKAQEAMLKDTIQNKSKQ</sequence>
<feature type="signal peptide" evidence="1">
    <location>
        <begin position="1"/>
        <end position="21"/>
    </location>
</feature>
<feature type="chain" id="PRO_5016297308" evidence="1">
    <location>
        <begin position="22"/>
        <end position="218"/>
    </location>
</feature>
<evidence type="ECO:0000256" key="1">
    <source>
        <dbReference type="SAM" id="SignalP"/>
    </source>
</evidence>
<reference evidence="2 3" key="1">
    <citation type="journal article" date="2018" name="Mol. Biol. Evol.">
        <title>Broad Genomic Sampling Reveals a Smut Pathogenic Ancestry of the Fungal Clade Ustilaginomycotina.</title>
        <authorList>
            <person name="Kijpornyongpan T."/>
            <person name="Mondo S.J."/>
            <person name="Barry K."/>
            <person name="Sandor L."/>
            <person name="Lee J."/>
            <person name="Lipzen A."/>
            <person name="Pangilinan J."/>
            <person name="LaButti K."/>
            <person name="Hainaut M."/>
            <person name="Henrissat B."/>
            <person name="Grigoriev I.V."/>
            <person name="Spatafora J.W."/>
            <person name="Aime M.C."/>
        </authorList>
    </citation>
    <scope>NUCLEOTIDE SEQUENCE [LARGE SCALE GENOMIC DNA]</scope>
    <source>
        <strain evidence="2 3">MCA 3882</strain>
    </source>
</reference>
<organism evidence="2 3">
    <name type="scientific">Meira miltonrushii</name>
    <dbReference type="NCBI Taxonomy" id="1280837"/>
    <lineage>
        <taxon>Eukaryota</taxon>
        <taxon>Fungi</taxon>
        <taxon>Dikarya</taxon>
        <taxon>Basidiomycota</taxon>
        <taxon>Ustilaginomycotina</taxon>
        <taxon>Exobasidiomycetes</taxon>
        <taxon>Exobasidiales</taxon>
        <taxon>Brachybasidiaceae</taxon>
        <taxon>Meira</taxon>
    </lineage>
</organism>
<dbReference type="GeneID" id="37022983"/>
<gene>
    <name evidence="2" type="ORF">FA14DRAFT_182378</name>
</gene>